<dbReference type="Pfam" id="PF16256">
    <property type="entry name" value="DUF4911"/>
    <property type="match status" value="1"/>
</dbReference>
<protein>
    <submittedName>
        <fullName evidence="1">Peptidase, U32 family protein</fullName>
    </submittedName>
</protein>
<sequence>MENKIYIKMDPRDIIYLDNIMEGFDGLGIVSTGNPKTGEVYIHVTPDTRDEVLEILQNFPRPLVYSLDREGRGENSM</sequence>
<evidence type="ECO:0000313" key="1">
    <source>
        <dbReference type="EMBL" id="KNZ70197.1"/>
    </source>
</evidence>
<gene>
    <name evidence="1" type="ORF">Tfer_1072</name>
</gene>
<proteinExistence type="predicted"/>
<dbReference type="AlphaFoldDB" id="A0A0L6W3N4"/>
<dbReference type="Proteomes" id="UP000037175">
    <property type="component" value="Unassembled WGS sequence"/>
</dbReference>
<evidence type="ECO:0000313" key="2">
    <source>
        <dbReference type="Proteomes" id="UP000037175"/>
    </source>
</evidence>
<dbReference type="InterPro" id="IPR032587">
    <property type="entry name" value="DUF4911"/>
</dbReference>
<organism evidence="1 2">
    <name type="scientific">Thermincola ferriacetica</name>
    <dbReference type="NCBI Taxonomy" id="281456"/>
    <lineage>
        <taxon>Bacteria</taxon>
        <taxon>Bacillati</taxon>
        <taxon>Bacillota</taxon>
        <taxon>Clostridia</taxon>
        <taxon>Eubacteriales</taxon>
        <taxon>Thermincolaceae</taxon>
        <taxon>Thermincola</taxon>
    </lineage>
</organism>
<accession>A0A0L6W3N4</accession>
<comment type="caution">
    <text evidence="1">The sequence shown here is derived from an EMBL/GenBank/DDBJ whole genome shotgun (WGS) entry which is preliminary data.</text>
</comment>
<name>A0A0L6W3N4_9FIRM</name>
<keyword evidence="2" id="KW-1185">Reference proteome</keyword>
<dbReference type="RefSeq" id="WP_013120752.1">
    <property type="nucleotide sequence ID" value="NZ_LGTE01000005.1"/>
</dbReference>
<dbReference type="EMBL" id="LGTE01000005">
    <property type="protein sequence ID" value="KNZ70197.1"/>
    <property type="molecule type" value="Genomic_DNA"/>
</dbReference>
<reference evidence="2" key="1">
    <citation type="submission" date="2015-07" db="EMBL/GenBank/DDBJ databases">
        <title>Complete Genome of Thermincola ferriacetica strain Z-0001T.</title>
        <authorList>
            <person name="Lusk B."/>
            <person name="Badalamenti J.P."/>
            <person name="Parameswaran P."/>
            <person name="Bond D.R."/>
            <person name="Torres C.I."/>
        </authorList>
    </citation>
    <scope>NUCLEOTIDE SEQUENCE [LARGE SCALE GENOMIC DNA]</scope>
    <source>
        <strain evidence="2">Z-0001</strain>
    </source>
</reference>